<accession>A0ABS6V3K0</accession>
<dbReference type="Proteomes" id="UP000698028">
    <property type="component" value="Unassembled WGS sequence"/>
</dbReference>
<dbReference type="RefSeq" id="WP_218631843.1">
    <property type="nucleotide sequence ID" value="NZ_JAHVAH010000001.1"/>
</dbReference>
<evidence type="ECO:0000313" key="1">
    <source>
        <dbReference type="EMBL" id="MBW0143782.1"/>
    </source>
</evidence>
<gene>
    <name evidence="1" type="ORF">KTQ36_00530</name>
</gene>
<proteinExistence type="predicted"/>
<protein>
    <submittedName>
        <fullName evidence="1">Helix-turn-helix domain-containing protein</fullName>
    </submittedName>
</protein>
<organism evidence="1 2">
    <name type="scientific">Sphingomicrobium clamense</name>
    <dbReference type="NCBI Taxonomy" id="2851013"/>
    <lineage>
        <taxon>Bacteria</taxon>
        <taxon>Pseudomonadati</taxon>
        <taxon>Pseudomonadota</taxon>
        <taxon>Alphaproteobacteria</taxon>
        <taxon>Sphingomonadales</taxon>
        <taxon>Sphingomonadaceae</taxon>
        <taxon>Sphingomicrobium</taxon>
    </lineage>
</organism>
<keyword evidence="2" id="KW-1185">Reference proteome</keyword>
<sequence length="55" mass="5978">MNDFLARYSVGRTTAYREIAAGRLRIRKLGSATRVARKDAEAWAANLPARGGEAA</sequence>
<comment type="caution">
    <text evidence="1">The sequence shown here is derived from an EMBL/GenBank/DDBJ whole genome shotgun (WGS) entry which is preliminary data.</text>
</comment>
<reference evidence="1 2" key="1">
    <citation type="submission" date="2021-07" db="EMBL/GenBank/DDBJ databases">
        <title>The draft genome sequence of Sphingomicrobium sp. B8.</title>
        <authorList>
            <person name="Mu L."/>
        </authorList>
    </citation>
    <scope>NUCLEOTIDE SEQUENCE [LARGE SCALE GENOMIC DNA]</scope>
    <source>
        <strain evidence="1 2">B8</strain>
    </source>
</reference>
<name>A0ABS6V3K0_9SPHN</name>
<dbReference type="EMBL" id="JAHVAH010000001">
    <property type="protein sequence ID" value="MBW0143782.1"/>
    <property type="molecule type" value="Genomic_DNA"/>
</dbReference>
<evidence type="ECO:0000313" key="2">
    <source>
        <dbReference type="Proteomes" id="UP000698028"/>
    </source>
</evidence>